<dbReference type="PANTHER" id="PTHR33055:SF16">
    <property type="entry name" value="TRANSPOSASE FOR INSERTION SEQUENCE ELEMENT IS1547"/>
    <property type="match status" value="1"/>
</dbReference>
<evidence type="ECO:0000313" key="4">
    <source>
        <dbReference type="Proteomes" id="UP001373496"/>
    </source>
</evidence>
<feature type="domain" description="Transposase IS116/IS110/IS902 C-terminal" evidence="2">
    <location>
        <begin position="222"/>
        <end position="304"/>
    </location>
</feature>
<gene>
    <name evidence="3" type="ORF">UXQ13_10605</name>
</gene>
<name>A0ABU8E5K0_9ACTN</name>
<sequence>MLAGIDTHKDTLAVAVIDPVGRPLVVTDLANTEAGFDELEALLAEHSVDRVGIEGSGNYGRGAAIRLAMAGGMQVVEVPPSLTSRERSSRPGQGKTDPVDCLAIARITARETDLPPVRLAVGQAADLRALADYRNQLVAERTALANRTHAELHGLLPGYQVTVPRLTAPTFLTAATDLLRSDTRIRAQLTLRRLSRLTELTAQIKELTALITTTMDTIDTGLTDLYGVGPVGAATILGEVADIRRYRSRHAFAAANGTAPIPASSGRTSRHRLNRAGNRTLNRVLYTMAITQIRADTEGRAYYQRKRAEGKTGREALRCLKRRLSDLIYTTMHAELAEQSTPATTAA</sequence>
<accession>A0ABU8E5K0</accession>
<dbReference type="PANTHER" id="PTHR33055">
    <property type="entry name" value="TRANSPOSASE FOR INSERTION SEQUENCE ELEMENT IS1111A"/>
    <property type="match status" value="1"/>
</dbReference>
<evidence type="ECO:0000259" key="2">
    <source>
        <dbReference type="Pfam" id="PF02371"/>
    </source>
</evidence>
<dbReference type="Pfam" id="PF01548">
    <property type="entry name" value="DEDD_Tnp_IS110"/>
    <property type="match status" value="1"/>
</dbReference>
<dbReference type="RefSeq" id="WP_336392256.1">
    <property type="nucleotide sequence ID" value="NZ_JBAPLV010000010.1"/>
</dbReference>
<evidence type="ECO:0000259" key="1">
    <source>
        <dbReference type="Pfam" id="PF01548"/>
    </source>
</evidence>
<dbReference type="EMBL" id="JBAPLV010000010">
    <property type="protein sequence ID" value="MEI4278917.1"/>
    <property type="molecule type" value="Genomic_DNA"/>
</dbReference>
<evidence type="ECO:0000313" key="3">
    <source>
        <dbReference type="EMBL" id="MEI4278917.1"/>
    </source>
</evidence>
<dbReference type="Pfam" id="PF02371">
    <property type="entry name" value="Transposase_20"/>
    <property type="match status" value="1"/>
</dbReference>
<dbReference type="InterPro" id="IPR002525">
    <property type="entry name" value="Transp_IS110-like_N"/>
</dbReference>
<protein>
    <submittedName>
        <fullName evidence="3">IS110 family transposase</fullName>
    </submittedName>
</protein>
<dbReference type="Proteomes" id="UP001373496">
    <property type="component" value="Unassembled WGS sequence"/>
</dbReference>
<reference evidence="3 4" key="1">
    <citation type="submission" date="2024-03" db="EMBL/GenBank/DDBJ databases">
        <title>Draft genome sequence of Klenkia terrae.</title>
        <authorList>
            <person name="Duangmal K."/>
            <person name="Chantavorakit T."/>
        </authorList>
    </citation>
    <scope>NUCLEOTIDE SEQUENCE [LARGE SCALE GENOMIC DNA]</scope>
    <source>
        <strain evidence="3 4">JCM 17786</strain>
    </source>
</reference>
<feature type="domain" description="Transposase IS110-like N-terminal" evidence="1">
    <location>
        <begin position="3"/>
        <end position="157"/>
    </location>
</feature>
<dbReference type="InterPro" id="IPR003346">
    <property type="entry name" value="Transposase_20"/>
</dbReference>
<keyword evidence="4" id="KW-1185">Reference proteome</keyword>
<dbReference type="InterPro" id="IPR047650">
    <property type="entry name" value="Transpos_IS110"/>
</dbReference>
<dbReference type="NCBIfam" id="NF033542">
    <property type="entry name" value="transpos_IS110"/>
    <property type="match status" value="1"/>
</dbReference>
<proteinExistence type="predicted"/>
<comment type="caution">
    <text evidence="3">The sequence shown here is derived from an EMBL/GenBank/DDBJ whole genome shotgun (WGS) entry which is preliminary data.</text>
</comment>
<organism evidence="3 4">
    <name type="scientific">Klenkia terrae</name>
    <dbReference type="NCBI Taxonomy" id="1052259"/>
    <lineage>
        <taxon>Bacteria</taxon>
        <taxon>Bacillati</taxon>
        <taxon>Actinomycetota</taxon>
        <taxon>Actinomycetes</taxon>
        <taxon>Geodermatophilales</taxon>
        <taxon>Geodermatophilaceae</taxon>
        <taxon>Klenkia</taxon>
    </lineage>
</organism>